<evidence type="ECO:0000256" key="3">
    <source>
        <dbReference type="ARBA" id="ARBA00022612"/>
    </source>
</evidence>
<dbReference type="GO" id="GO:0004519">
    <property type="term" value="F:endonuclease activity"/>
    <property type="evidence" value="ECO:0007669"/>
    <property type="project" value="UniProtKB-KW"/>
</dbReference>
<feature type="compositionally biased region" description="Acidic residues" evidence="23">
    <location>
        <begin position="650"/>
        <end position="661"/>
    </location>
</feature>
<comment type="catalytic activity">
    <reaction evidence="21">
        <text>DNA(n) + a 2'-deoxyribonucleoside 5'-triphosphate = DNA(n+1) + diphosphate</text>
        <dbReference type="Rhea" id="RHEA:22508"/>
        <dbReference type="Rhea" id="RHEA-COMP:17339"/>
        <dbReference type="Rhea" id="RHEA-COMP:17340"/>
        <dbReference type="ChEBI" id="CHEBI:33019"/>
        <dbReference type="ChEBI" id="CHEBI:61560"/>
        <dbReference type="ChEBI" id="CHEBI:173112"/>
        <dbReference type="EC" id="2.7.7.49"/>
    </reaction>
</comment>
<keyword evidence="20" id="KW-0511">Multifunctional enzyme</keyword>
<dbReference type="GO" id="GO:0003723">
    <property type="term" value="F:RNA binding"/>
    <property type="evidence" value="ECO:0007669"/>
    <property type="project" value="UniProtKB-KW"/>
</dbReference>
<keyword evidence="4" id="KW-0645">Protease</keyword>
<dbReference type="PANTHER" id="PTHR42648:SF11">
    <property type="entry name" value="TRANSPOSON TY4-P GAG-POL POLYPROTEIN"/>
    <property type="match status" value="1"/>
</dbReference>
<dbReference type="InterPro" id="IPR043502">
    <property type="entry name" value="DNA/RNA_pol_sf"/>
</dbReference>
<keyword evidence="10" id="KW-0255">Endonuclease</keyword>
<proteinExistence type="predicted"/>
<keyword evidence="16" id="KW-0695">RNA-directed DNA polymerase</keyword>
<evidence type="ECO:0000256" key="5">
    <source>
        <dbReference type="ARBA" id="ARBA00022695"/>
    </source>
</evidence>
<evidence type="ECO:0000256" key="9">
    <source>
        <dbReference type="ARBA" id="ARBA00022750"/>
    </source>
</evidence>
<dbReference type="AlphaFoldDB" id="A0A9Q3DFE1"/>
<dbReference type="InterPro" id="IPR054722">
    <property type="entry name" value="PolX-like_BBD"/>
</dbReference>
<dbReference type="InterPro" id="IPR001584">
    <property type="entry name" value="Integrase_cat-core"/>
</dbReference>
<evidence type="ECO:0000256" key="2">
    <source>
        <dbReference type="ARBA" id="ARBA00022578"/>
    </source>
</evidence>
<keyword evidence="6" id="KW-0540">Nuclease</keyword>
<evidence type="ECO:0000256" key="20">
    <source>
        <dbReference type="ARBA" id="ARBA00023268"/>
    </source>
</evidence>
<protein>
    <recommendedName>
        <fullName evidence="24">Integrase catalytic domain-containing protein</fullName>
    </recommendedName>
</protein>
<evidence type="ECO:0000256" key="16">
    <source>
        <dbReference type="ARBA" id="ARBA00022918"/>
    </source>
</evidence>
<gene>
    <name evidence="25" type="ORF">O181_042084</name>
</gene>
<feature type="domain" description="Integrase catalytic" evidence="24">
    <location>
        <begin position="392"/>
        <end position="560"/>
    </location>
</feature>
<dbReference type="GO" id="GO:0006310">
    <property type="term" value="P:DNA recombination"/>
    <property type="evidence" value="ECO:0007669"/>
    <property type="project" value="UniProtKB-KW"/>
</dbReference>
<dbReference type="GO" id="GO:0004190">
    <property type="term" value="F:aspartic-type endopeptidase activity"/>
    <property type="evidence" value="ECO:0007669"/>
    <property type="project" value="UniProtKB-KW"/>
</dbReference>
<evidence type="ECO:0000256" key="12">
    <source>
        <dbReference type="ARBA" id="ARBA00022840"/>
    </source>
</evidence>
<dbReference type="InterPro" id="IPR057670">
    <property type="entry name" value="SH3_retrovirus"/>
</dbReference>
<dbReference type="GO" id="GO:0006508">
    <property type="term" value="P:proteolysis"/>
    <property type="evidence" value="ECO:0007669"/>
    <property type="project" value="UniProtKB-KW"/>
</dbReference>
<evidence type="ECO:0000313" key="25">
    <source>
        <dbReference type="EMBL" id="MBW0502369.1"/>
    </source>
</evidence>
<comment type="function">
    <text evidence="1">The aspartyl protease (PR) mediates the proteolytic cleavages of the Gag and Gag-Pol polyproteins after assembly of the VLP.</text>
</comment>
<keyword evidence="13" id="KW-0460">Magnesium</keyword>
<keyword evidence="3" id="KW-1188">Viral release from host cell</keyword>
<keyword evidence="19" id="KW-0233">DNA recombination</keyword>
<evidence type="ECO:0000256" key="4">
    <source>
        <dbReference type="ARBA" id="ARBA00022670"/>
    </source>
</evidence>
<evidence type="ECO:0000256" key="19">
    <source>
        <dbReference type="ARBA" id="ARBA00023172"/>
    </source>
</evidence>
<organism evidence="25 26">
    <name type="scientific">Austropuccinia psidii MF-1</name>
    <dbReference type="NCBI Taxonomy" id="1389203"/>
    <lineage>
        <taxon>Eukaryota</taxon>
        <taxon>Fungi</taxon>
        <taxon>Dikarya</taxon>
        <taxon>Basidiomycota</taxon>
        <taxon>Pucciniomycotina</taxon>
        <taxon>Pucciniomycetes</taxon>
        <taxon>Pucciniales</taxon>
        <taxon>Sphaerophragmiaceae</taxon>
        <taxon>Austropuccinia</taxon>
    </lineage>
</organism>
<evidence type="ECO:0000256" key="15">
    <source>
        <dbReference type="ARBA" id="ARBA00022908"/>
    </source>
</evidence>
<dbReference type="Gene3D" id="3.30.420.10">
    <property type="entry name" value="Ribonuclease H-like superfamily/Ribonuclease H"/>
    <property type="match status" value="1"/>
</dbReference>
<dbReference type="GO" id="GO:0005524">
    <property type="term" value="F:ATP binding"/>
    <property type="evidence" value="ECO:0007669"/>
    <property type="project" value="UniProtKB-KW"/>
</dbReference>
<evidence type="ECO:0000256" key="7">
    <source>
        <dbReference type="ARBA" id="ARBA00022723"/>
    </source>
</evidence>
<dbReference type="GO" id="GO:0015074">
    <property type="term" value="P:DNA integration"/>
    <property type="evidence" value="ECO:0007669"/>
    <property type="project" value="UniProtKB-KW"/>
</dbReference>
<keyword evidence="18" id="KW-0917">Virion maturation</keyword>
<dbReference type="GO" id="GO:0005634">
    <property type="term" value="C:nucleus"/>
    <property type="evidence" value="ECO:0007669"/>
    <property type="project" value="UniProtKB-ARBA"/>
</dbReference>
<evidence type="ECO:0000256" key="6">
    <source>
        <dbReference type="ARBA" id="ARBA00022722"/>
    </source>
</evidence>
<comment type="catalytic activity">
    <reaction evidence="22">
        <text>DNA(n) + a 2'-deoxyribonucleoside 5'-triphosphate = DNA(n+1) + diphosphate</text>
        <dbReference type="Rhea" id="RHEA:22508"/>
        <dbReference type="Rhea" id="RHEA-COMP:17339"/>
        <dbReference type="Rhea" id="RHEA-COMP:17340"/>
        <dbReference type="ChEBI" id="CHEBI:33019"/>
        <dbReference type="ChEBI" id="CHEBI:61560"/>
        <dbReference type="ChEBI" id="CHEBI:173112"/>
        <dbReference type="EC" id="2.7.7.7"/>
    </reaction>
</comment>
<dbReference type="Pfam" id="PF07727">
    <property type="entry name" value="RVT_2"/>
    <property type="match status" value="1"/>
</dbReference>
<feature type="compositionally biased region" description="Polar residues" evidence="23">
    <location>
        <begin position="702"/>
        <end position="711"/>
    </location>
</feature>
<dbReference type="InterPro" id="IPR036397">
    <property type="entry name" value="RNaseH_sf"/>
</dbReference>
<keyword evidence="5" id="KW-0548">Nucleotidyltransferase</keyword>
<dbReference type="SUPFAM" id="SSF56672">
    <property type="entry name" value="DNA/RNA polymerases"/>
    <property type="match status" value="1"/>
</dbReference>
<dbReference type="InterPro" id="IPR039537">
    <property type="entry name" value="Retrotran_Ty1/copia-like"/>
</dbReference>
<accession>A0A9Q3DFE1</accession>
<dbReference type="GO" id="GO:0003964">
    <property type="term" value="F:RNA-directed DNA polymerase activity"/>
    <property type="evidence" value="ECO:0007669"/>
    <property type="project" value="UniProtKB-KW"/>
</dbReference>
<evidence type="ECO:0000256" key="22">
    <source>
        <dbReference type="ARBA" id="ARBA00049244"/>
    </source>
</evidence>
<keyword evidence="17" id="KW-0808">Transferase</keyword>
<feature type="region of interest" description="Disordered" evidence="23">
    <location>
        <begin position="644"/>
        <end position="715"/>
    </location>
</feature>
<evidence type="ECO:0000256" key="17">
    <source>
        <dbReference type="ARBA" id="ARBA00022932"/>
    </source>
</evidence>
<dbReference type="PANTHER" id="PTHR42648">
    <property type="entry name" value="TRANSPOSASE, PUTATIVE-RELATED"/>
    <property type="match status" value="1"/>
</dbReference>
<dbReference type="GO" id="GO:0046872">
    <property type="term" value="F:metal ion binding"/>
    <property type="evidence" value="ECO:0007669"/>
    <property type="project" value="UniProtKB-KW"/>
</dbReference>
<dbReference type="GO" id="GO:0003887">
    <property type="term" value="F:DNA-directed DNA polymerase activity"/>
    <property type="evidence" value="ECO:0007669"/>
    <property type="project" value="UniProtKB-KW"/>
</dbReference>
<dbReference type="Pfam" id="PF22936">
    <property type="entry name" value="Pol_BBD"/>
    <property type="match status" value="1"/>
</dbReference>
<name>A0A9Q3DFE1_9BASI</name>
<keyword evidence="8" id="KW-0547">Nucleotide-binding</keyword>
<dbReference type="CDD" id="cd09272">
    <property type="entry name" value="RNase_HI_RT_Ty1"/>
    <property type="match status" value="1"/>
</dbReference>
<keyword evidence="12" id="KW-0067">ATP-binding</keyword>
<dbReference type="InterPro" id="IPR012337">
    <property type="entry name" value="RNaseH-like_sf"/>
</dbReference>
<dbReference type="GO" id="GO:0032196">
    <property type="term" value="P:transposition"/>
    <property type="evidence" value="ECO:0007669"/>
    <property type="project" value="UniProtKB-KW"/>
</dbReference>
<evidence type="ECO:0000256" key="13">
    <source>
        <dbReference type="ARBA" id="ARBA00022842"/>
    </source>
</evidence>
<dbReference type="EMBL" id="AVOT02016785">
    <property type="protein sequence ID" value="MBW0502369.1"/>
    <property type="molecule type" value="Genomic_DNA"/>
</dbReference>
<evidence type="ECO:0000256" key="21">
    <source>
        <dbReference type="ARBA" id="ARBA00048173"/>
    </source>
</evidence>
<keyword evidence="15" id="KW-0229">DNA integration</keyword>
<evidence type="ECO:0000259" key="24">
    <source>
        <dbReference type="PROSITE" id="PS50994"/>
    </source>
</evidence>
<sequence length="1207" mass="136226">MSERNNDKEENYIPLLDGTNYSEWYLRMRFLLRSRELLDVCENPLGQDATPASRNRWNKLSFEAINLITSRINQRVFLEVVRPETSDKADLLWTCINEHYASKRNMNKGRVWMNWQKLNYTGNLQVYIDNTRKFLLDLQSVVEMLTLNDNLLEKPDQVLLGLQEYANLRTAKVVAKDPSPVSALISSSDHQFKITHFCSNGLHNPKCTTHRKDQCYVEYPHLRPPQRNNKRKAQGTPASAHLATAHALVTSTISSQGHPNQVVIDCGATHHMFHSKEVFTSLFDTPNLFISTGDSMSQLRAEGMGTVSIIIDKRPLNLVDCLYVPKLNCNLISLLQLFHEQVTITKNLDTFDLKTNENILFHGKIINNLMKADFIQPTSLSTTIVDDLWHKRLGHPGRGPVRAMGLPSFNGPCHTCDLNKIHQLPFKDQFEHLTRMLKHKSEAFDCFIEAKNLMETQHDRRIKRLISDRGGEFLNDRFKQLASSCGFIHTFSPPYTPQHNGFAERANRTLLDKAKCLLNGSGLPKRFWAEAVNTATLLCNLIPTPSRHNNSPYALWTGKSPRIKKLRIFGCQAIVLIQRNLREWKLGESGCRGIFLGYENDMSSYRVMRLSDGKIVISKHVLFDESVFPNSPTHLSSTSPLVIPLVGSEEGSDNNESCSEEPCDHLGSQESVDEARRPENDPSSFNQEEEGSDEITACPPTDASTEPQPVVQSKLRVIGPRHPTLISSDIDRSNILPYSRRAAALLSSAEVVPRTFKMAVNSTSKDIWLAAISKELKSMDDLKVWDVIELSSTFKLVGTTWVFKVKKDHLGNVVEHKARLCAQGFTQTAGIDFEKTYSLTGRLNSLRTLIAFAASNRLRFHQINIKSAFLNAPLTECVYLSIPQGLSHDRRKYCLRLNKAIYGLKQAPLAWYERLRGWLVKVNFLPCVLDPCVFFWSGESPVWLYVHVDDIAIFGKDVDTFKIEISKEFEIKDIGEADLMLGVKVTQTKDFIALDQQHFSESLLELYGMSDCRPVATPLVPNHHLSLASEEELSLFNSLGISYRSAIGSINYLSTATRPDLSYAVSSLSQFLERPGINHWKAFLHVLRYLKGTQDLSLTYRRNDSSGIVAYSDADWGNCPDTRRKQPTVSLSTSEAEYKSLCDDNQGCIDAASGNSGINGKRMKHVDIQLHFVREAIAGAKTRLVYTPTGEMLADFLTNVLADHSVC</sequence>
<reference evidence="25" key="1">
    <citation type="submission" date="2021-03" db="EMBL/GenBank/DDBJ databases">
        <title>Draft genome sequence of rust myrtle Austropuccinia psidii MF-1, a brazilian biotype.</title>
        <authorList>
            <person name="Quecine M.C."/>
            <person name="Pachon D.M.R."/>
            <person name="Bonatelli M.L."/>
            <person name="Correr F.H."/>
            <person name="Franceschini L.M."/>
            <person name="Leite T.F."/>
            <person name="Margarido G.R.A."/>
            <person name="Almeida C.A."/>
            <person name="Ferrarezi J.A."/>
            <person name="Labate C.A."/>
        </authorList>
    </citation>
    <scope>NUCLEOTIDE SEQUENCE</scope>
    <source>
        <strain evidence="25">MF-1</strain>
    </source>
</reference>
<evidence type="ECO:0000256" key="23">
    <source>
        <dbReference type="SAM" id="MobiDB-lite"/>
    </source>
</evidence>
<evidence type="ECO:0000256" key="10">
    <source>
        <dbReference type="ARBA" id="ARBA00022759"/>
    </source>
</evidence>
<dbReference type="InterPro" id="IPR013103">
    <property type="entry name" value="RVT_2"/>
</dbReference>
<keyword evidence="17" id="KW-0239">DNA-directed DNA polymerase</keyword>
<dbReference type="Proteomes" id="UP000765509">
    <property type="component" value="Unassembled WGS sequence"/>
</dbReference>
<keyword evidence="26" id="KW-1185">Reference proteome</keyword>
<evidence type="ECO:0000256" key="8">
    <source>
        <dbReference type="ARBA" id="ARBA00022741"/>
    </source>
</evidence>
<keyword evidence="9" id="KW-0064">Aspartyl protease</keyword>
<keyword evidence="7" id="KW-0479">Metal-binding</keyword>
<comment type="caution">
    <text evidence="25">The sequence shown here is derived from an EMBL/GenBank/DDBJ whole genome shotgun (WGS) entry which is preliminary data.</text>
</comment>
<evidence type="ECO:0000256" key="14">
    <source>
        <dbReference type="ARBA" id="ARBA00022884"/>
    </source>
</evidence>
<dbReference type="Pfam" id="PF25597">
    <property type="entry name" value="SH3_retrovirus"/>
    <property type="match status" value="1"/>
</dbReference>
<evidence type="ECO:0000256" key="11">
    <source>
        <dbReference type="ARBA" id="ARBA00022801"/>
    </source>
</evidence>
<evidence type="ECO:0000256" key="1">
    <source>
        <dbReference type="ARBA" id="ARBA00002180"/>
    </source>
</evidence>
<keyword evidence="14" id="KW-0694">RNA-binding</keyword>
<keyword evidence="2" id="KW-0815">Transposition</keyword>
<evidence type="ECO:0000313" key="26">
    <source>
        <dbReference type="Proteomes" id="UP000765509"/>
    </source>
</evidence>
<dbReference type="SUPFAM" id="SSF53098">
    <property type="entry name" value="Ribonuclease H-like"/>
    <property type="match status" value="1"/>
</dbReference>
<dbReference type="PROSITE" id="PS50994">
    <property type="entry name" value="INTEGRASE"/>
    <property type="match status" value="1"/>
</dbReference>
<evidence type="ECO:0000256" key="18">
    <source>
        <dbReference type="ARBA" id="ARBA00023113"/>
    </source>
</evidence>
<keyword evidence="11" id="KW-0378">Hydrolase</keyword>